<comment type="similarity">
    <text evidence="4">Belongs to the unc-13 family.</text>
</comment>
<dbReference type="InterPro" id="IPR052095">
    <property type="entry name" value="UNC-13_domain"/>
</dbReference>
<dbReference type="KEGG" id="clec:106666035"/>
<dbReference type="InterPro" id="IPR014770">
    <property type="entry name" value="Munc13_1"/>
</dbReference>
<evidence type="ECO:0000256" key="8">
    <source>
        <dbReference type="SAM" id="MobiDB-lite"/>
    </source>
</evidence>
<feature type="domain" description="C2" evidence="9">
    <location>
        <begin position="1145"/>
        <end position="1274"/>
    </location>
</feature>
<evidence type="ECO:0000256" key="4">
    <source>
        <dbReference type="ARBA" id="ARBA00005823"/>
    </source>
</evidence>
<feature type="region of interest" description="Disordered" evidence="8">
    <location>
        <begin position="308"/>
        <end position="345"/>
    </location>
</feature>
<protein>
    <recommendedName>
        <fullName evidence="14">BAI1-associated protein 3</fullName>
    </recommendedName>
</protein>
<keyword evidence="6" id="KW-0963">Cytoplasm</keyword>
<evidence type="ECO:0000256" key="6">
    <source>
        <dbReference type="ARBA" id="ARBA00022490"/>
    </source>
</evidence>
<dbReference type="PROSITE" id="PS51258">
    <property type="entry name" value="MHD1"/>
    <property type="match status" value="1"/>
</dbReference>
<evidence type="ECO:0000259" key="10">
    <source>
        <dbReference type="PROSITE" id="PS51258"/>
    </source>
</evidence>
<dbReference type="GO" id="GO:0006887">
    <property type="term" value="P:exocytosis"/>
    <property type="evidence" value="ECO:0007669"/>
    <property type="project" value="UniProtKB-KW"/>
</dbReference>
<dbReference type="OrthoDB" id="7976202at2759"/>
<evidence type="ECO:0000313" key="13">
    <source>
        <dbReference type="Proteomes" id="UP000494040"/>
    </source>
</evidence>
<evidence type="ECO:0000256" key="1">
    <source>
        <dbReference type="ARBA" id="ARBA00004172"/>
    </source>
</evidence>
<dbReference type="RefSeq" id="XP_014248395.2">
    <property type="nucleotide sequence ID" value="XM_014392909.2"/>
</dbReference>
<dbReference type="GO" id="GO:0099503">
    <property type="term" value="C:secretory vesicle"/>
    <property type="evidence" value="ECO:0007669"/>
    <property type="project" value="TreeGrafter"/>
</dbReference>
<dbReference type="EnsemblMetazoa" id="XM_014392909.2">
    <property type="protein sequence ID" value="XP_014248395.2"/>
    <property type="gene ID" value="LOC106666035"/>
</dbReference>
<keyword evidence="7" id="KW-0967">Endosome</keyword>
<accession>A0A8I6RQT2</accession>
<feature type="region of interest" description="Disordered" evidence="8">
    <location>
        <begin position="16"/>
        <end position="91"/>
    </location>
</feature>
<dbReference type="Gene3D" id="2.60.40.150">
    <property type="entry name" value="C2 domain"/>
    <property type="match status" value="3"/>
</dbReference>
<evidence type="ECO:0000256" key="2">
    <source>
        <dbReference type="ARBA" id="ARBA00004496"/>
    </source>
</evidence>
<dbReference type="SUPFAM" id="SSF49562">
    <property type="entry name" value="C2 domain (Calcium/lipid-binding domain, CaLB)"/>
    <property type="match status" value="3"/>
</dbReference>
<evidence type="ECO:0000256" key="5">
    <source>
        <dbReference type="ARBA" id="ARBA00022483"/>
    </source>
</evidence>
<dbReference type="Proteomes" id="UP000494040">
    <property type="component" value="Unassembled WGS sequence"/>
</dbReference>
<dbReference type="Pfam" id="PF00168">
    <property type="entry name" value="C2"/>
    <property type="match status" value="3"/>
</dbReference>
<reference evidence="12" key="1">
    <citation type="submission" date="2022-01" db="UniProtKB">
        <authorList>
            <consortium name="EnsemblMetazoa"/>
        </authorList>
    </citation>
    <scope>IDENTIFICATION</scope>
</reference>
<feature type="domain" description="MHD1" evidence="10">
    <location>
        <begin position="791"/>
        <end position="910"/>
    </location>
</feature>
<evidence type="ECO:0000313" key="12">
    <source>
        <dbReference type="EnsemblMetazoa" id="XP_014248395.2"/>
    </source>
</evidence>
<dbReference type="InterPro" id="IPR014772">
    <property type="entry name" value="Munc13_dom-2"/>
</dbReference>
<dbReference type="CDD" id="cd08676">
    <property type="entry name" value="C2A_Munc13-like"/>
    <property type="match status" value="1"/>
</dbReference>
<dbReference type="CTD" id="38801"/>
<feature type="domain" description="MHD2" evidence="11">
    <location>
        <begin position="1026"/>
        <end position="1135"/>
    </location>
</feature>
<dbReference type="Pfam" id="PF06292">
    <property type="entry name" value="MUN"/>
    <property type="match status" value="1"/>
</dbReference>
<dbReference type="Gene3D" id="1.10.357.50">
    <property type="match status" value="1"/>
</dbReference>
<dbReference type="PROSITE" id="PS51259">
    <property type="entry name" value="MHD2"/>
    <property type="match status" value="1"/>
</dbReference>
<dbReference type="InterPro" id="IPR010439">
    <property type="entry name" value="MUN_dom"/>
</dbReference>
<evidence type="ECO:0000259" key="9">
    <source>
        <dbReference type="PROSITE" id="PS50004"/>
    </source>
</evidence>
<evidence type="ECO:0000256" key="3">
    <source>
        <dbReference type="ARBA" id="ARBA00004603"/>
    </source>
</evidence>
<comment type="subcellular location">
    <subcellularLocation>
        <location evidence="2">Cytoplasm</location>
    </subcellularLocation>
    <subcellularLocation>
        <location evidence="3">Late endosome</location>
    </subcellularLocation>
    <subcellularLocation>
        <location evidence="1">Recycling endosome</location>
    </subcellularLocation>
</comment>
<keyword evidence="13" id="KW-1185">Reference proteome</keyword>
<dbReference type="PANTHER" id="PTHR45999">
    <property type="entry name" value="UNC-13-4A, ISOFORM B"/>
    <property type="match status" value="1"/>
</dbReference>
<evidence type="ECO:0000256" key="7">
    <source>
        <dbReference type="ARBA" id="ARBA00022753"/>
    </source>
</evidence>
<dbReference type="OMA" id="WLAEAMN"/>
<evidence type="ECO:0000259" key="11">
    <source>
        <dbReference type="PROSITE" id="PS51259"/>
    </source>
</evidence>
<keyword evidence="5" id="KW-0268">Exocytosis</keyword>
<feature type="domain" description="C2" evidence="9">
    <location>
        <begin position="206"/>
        <end position="472"/>
    </location>
</feature>
<dbReference type="PROSITE" id="PS50004">
    <property type="entry name" value="C2"/>
    <property type="match status" value="2"/>
</dbReference>
<proteinExistence type="inferred from homology"/>
<sequence>MSFFSSLQQMVSSGVANLSLSPKRHSISKESGGSGPPPPVGANEARSASIPGFPRLIPPHPAAAPVRRKTIDQSSTRRSFKGNQEPPGSRQPLVFCRRRLSWPEVDLQATSGVQETDGSFFESYTAVSWKLENRRLMRVREVDGEEVCPPRPDNLRHTTSLHPKEMEQLYVEVLYTITNKVGAASSQYYQEDLFGYAQRAFGVGSEQHRRAISIASEEKPPIVVLNVIVLEAEGLEAKDANGYSDPYCLVGVVPGAYASTILRRTSSTQSDPSQDEVQTIKSPVALIASMIGFSDPYCMLGIQPGAMASPPPPSPCPRMAASRAMSEGGLDPPEKPEQHHDKLRKHHSFRLSFKRKDRREHRDSISSAVPAKFIRATSVRPQTLNPRWNEKFRFDIDDVTTDILHLDIWDHDDESSVFDAVSKLNEVRGVKGLGRFFKQIAQSARSGSQDDFLGCVNVPLQDIPATGLDCWYKLEARTQRSNIQGRIRLKLWLSTREDRGTSEEDNWEDMRQQVKLTTVFANYEMSRSQSKIWTGELPHVALSILHQHAIQGDLTDLQVSAVRWIAYSALNGVEPQVLARLLSNLEHAWPHEALTRQEEEYLAESFNTFLEYAFQLIKNHRTYFPHYHRPSMNRLENLLRCLGLLANMKAFWKCCPFNKEIRGEIITSLKKGTLDWYEEVHRNISVARADPDSRIQGLVKLITALIVDLQKGIDHYNPMFESTNGVPYFSAIYKQLEKLLARELTRNLDLIEVTNDLGPEIHNLCQQIVMPEVGDEAPVMPPGVEMATSIFELYLSIQEFASFRESLPDKKSLAVHLYYQWFEPAVDKWLDLAKFRAMNRIKKAAELNRFCSGDYIVKHSTSAVDTSACFYQMKEFWKQLAWPDLVGSYNLLYKLIDSISSGAIYYSQITQQKLQDTGYYEDTGPFKTTDEMCVAMNDLEYVRRTISLIPDEVGMETVLEAVEAAAGPGVKKDQWRKAITAILDQAVNQLEADITMVITRLGVKMCSPLKKAMFHLAWSPDSLPTEDAINPLLEYLDTHLLDLNAALLPKNFERVLSAVWDVCLLQLGHQMDGSAVDRMAGFYDRLYDALDILVDFFHADGKGLTLENIKLENYRAVEQRLQYHKTETEQLINLYYTERLFKQISVDSTEYGVLSVRAYFHHDSLCVEVLNARDVIPLDPNGFSDPFVIVELLPKCVFPHCTEQETKVQKKTLNPYFDECFEFSVTLDQCKSEGAMICFTVMDHDVLTANDFAGECFLSLSSIPGVSSSASADNFHGLKLIELPLMQQKDKNHPILKTLETRTWDKQALDFVKKQKLRMATS</sequence>
<dbReference type="PANTHER" id="PTHR45999:SF4">
    <property type="entry name" value="UNC-13-4A, ISOFORM B"/>
    <property type="match status" value="1"/>
</dbReference>
<dbReference type="GO" id="GO:0055037">
    <property type="term" value="C:recycling endosome"/>
    <property type="evidence" value="ECO:0007669"/>
    <property type="project" value="UniProtKB-SubCell"/>
</dbReference>
<name>A0A8I6RQT2_CIMLE</name>
<dbReference type="SMART" id="SM00239">
    <property type="entry name" value="C2"/>
    <property type="match status" value="2"/>
</dbReference>
<dbReference type="CDD" id="cd04009">
    <property type="entry name" value="C2B_Munc13-like"/>
    <property type="match status" value="1"/>
</dbReference>
<organism evidence="12 13">
    <name type="scientific">Cimex lectularius</name>
    <name type="common">Bed bug</name>
    <name type="synonym">Acanthia lectularia</name>
    <dbReference type="NCBI Taxonomy" id="79782"/>
    <lineage>
        <taxon>Eukaryota</taxon>
        <taxon>Metazoa</taxon>
        <taxon>Ecdysozoa</taxon>
        <taxon>Arthropoda</taxon>
        <taxon>Hexapoda</taxon>
        <taxon>Insecta</taxon>
        <taxon>Pterygota</taxon>
        <taxon>Neoptera</taxon>
        <taxon>Paraneoptera</taxon>
        <taxon>Hemiptera</taxon>
        <taxon>Heteroptera</taxon>
        <taxon>Panheteroptera</taxon>
        <taxon>Cimicomorpha</taxon>
        <taxon>Cimicidae</taxon>
        <taxon>Cimex</taxon>
    </lineage>
</organism>
<dbReference type="GeneID" id="106666035"/>
<dbReference type="GO" id="GO:0005770">
    <property type="term" value="C:late endosome"/>
    <property type="evidence" value="ECO:0007669"/>
    <property type="project" value="UniProtKB-SubCell"/>
</dbReference>
<evidence type="ECO:0008006" key="14">
    <source>
        <dbReference type="Google" id="ProtNLM"/>
    </source>
</evidence>
<dbReference type="InterPro" id="IPR000008">
    <property type="entry name" value="C2_dom"/>
</dbReference>
<dbReference type="InterPro" id="IPR035892">
    <property type="entry name" value="C2_domain_sf"/>
</dbReference>